<evidence type="ECO:0000256" key="1">
    <source>
        <dbReference type="ARBA" id="ARBA00005953"/>
    </source>
</evidence>
<dbReference type="PANTHER" id="PTHR31793">
    <property type="entry name" value="4-HYDROXYBENZOYL-COA THIOESTERASE FAMILY MEMBER"/>
    <property type="match status" value="1"/>
</dbReference>
<name>A0ABW1P156_9PSEU</name>
<dbReference type="SUPFAM" id="SSF54637">
    <property type="entry name" value="Thioesterase/thiol ester dehydrase-isomerase"/>
    <property type="match status" value="1"/>
</dbReference>
<evidence type="ECO:0000313" key="5">
    <source>
        <dbReference type="EMBL" id="MFC6088818.1"/>
    </source>
</evidence>
<protein>
    <submittedName>
        <fullName evidence="5">Acyl-CoA thioesterase</fullName>
        <ecNumber evidence="5">3.1.2.-</ecNumber>
    </submittedName>
</protein>
<evidence type="ECO:0000256" key="2">
    <source>
        <dbReference type="ARBA" id="ARBA00022801"/>
    </source>
</evidence>
<organism evidence="5 6">
    <name type="scientific">Saccharothrix lopnurensis</name>
    <dbReference type="NCBI Taxonomy" id="1670621"/>
    <lineage>
        <taxon>Bacteria</taxon>
        <taxon>Bacillati</taxon>
        <taxon>Actinomycetota</taxon>
        <taxon>Actinomycetes</taxon>
        <taxon>Pseudonocardiales</taxon>
        <taxon>Pseudonocardiaceae</taxon>
        <taxon>Saccharothrix</taxon>
    </lineage>
</organism>
<proteinExistence type="inferred from homology"/>
<sequence length="186" mass="20424">MADPRAAHVHRVRVRPVDCDRQGIVHASRYPVFFEAAMVEALRSLLGSYKELEKHGVDFVVSETSIRYLGPARFDDLIRIGVRVRTLGTTTLTMGFDADVDGTPVATGWNRYVSFGTPELRSTPIPDDFRRVLERRPAPSRTARPTGARTPAARNPATHNPATHNPATHNPAAPNPAAESVPTPRT</sequence>
<feature type="domain" description="Thioesterase" evidence="4">
    <location>
        <begin position="22"/>
        <end position="96"/>
    </location>
</feature>
<dbReference type="InterPro" id="IPR050563">
    <property type="entry name" value="4-hydroxybenzoyl-CoA_TE"/>
</dbReference>
<evidence type="ECO:0000259" key="4">
    <source>
        <dbReference type="Pfam" id="PF03061"/>
    </source>
</evidence>
<evidence type="ECO:0000313" key="6">
    <source>
        <dbReference type="Proteomes" id="UP001596220"/>
    </source>
</evidence>
<comment type="similarity">
    <text evidence="1">Belongs to the 4-hydroxybenzoyl-CoA thioesterase family.</text>
</comment>
<gene>
    <name evidence="5" type="ORF">ACFP3R_05990</name>
</gene>
<feature type="region of interest" description="Disordered" evidence="3">
    <location>
        <begin position="124"/>
        <end position="186"/>
    </location>
</feature>
<dbReference type="InterPro" id="IPR029069">
    <property type="entry name" value="HotDog_dom_sf"/>
</dbReference>
<keyword evidence="2 5" id="KW-0378">Hydrolase</keyword>
<comment type="caution">
    <text evidence="5">The sequence shown here is derived from an EMBL/GenBank/DDBJ whole genome shotgun (WGS) entry which is preliminary data.</text>
</comment>
<dbReference type="EC" id="3.1.2.-" evidence="5"/>
<dbReference type="Pfam" id="PF03061">
    <property type="entry name" value="4HBT"/>
    <property type="match status" value="1"/>
</dbReference>
<dbReference type="EMBL" id="JBHSQO010000004">
    <property type="protein sequence ID" value="MFC6088818.1"/>
    <property type="molecule type" value="Genomic_DNA"/>
</dbReference>
<dbReference type="Proteomes" id="UP001596220">
    <property type="component" value="Unassembled WGS sequence"/>
</dbReference>
<dbReference type="PANTHER" id="PTHR31793:SF27">
    <property type="entry name" value="NOVEL THIOESTERASE SUPERFAMILY DOMAIN AND SAPOSIN A-TYPE DOMAIN CONTAINING PROTEIN (0610012H03RIK)"/>
    <property type="match status" value="1"/>
</dbReference>
<reference evidence="6" key="1">
    <citation type="journal article" date="2019" name="Int. J. Syst. Evol. Microbiol.">
        <title>The Global Catalogue of Microorganisms (GCM) 10K type strain sequencing project: providing services to taxonomists for standard genome sequencing and annotation.</title>
        <authorList>
            <consortium name="The Broad Institute Genomics Platform"/>
            <consortium name="The Broad Institute Genome Sequencing Center for Infectious Disease"/>
            <person name="Wu L."/>
            <person name="Ma J."/>
        </authorList>
    </citation>
    <scope>NUCLEOTIDE SEQUENCE [LARGE SCALE GENOMIC DNA]</scope>
    <source>
        <strain evidence="6">CGMCC 4.7246</strain>
    </source>
</reference>
<dbReference type="GO" id="GO:0016787">
    <property type="term" value="F:hydrolase activity"/>
    <property type="evidence" value="ECO:0007669"/>
    <property type="project" value="UniProtKB-KW"/>
</dbReference>
<evidence type="ECO:0000256" key="3">
    <source>
        <dbReference type="SAM" id="MobiDB-lite"/>
    </source>
</evidence>
<feature type="compositionally biased region" description="Low complexity" evidence="3">
    <location>
        <begin position="139"/>
        <end position="178"/>
    </location>
</feature>
<dbReference type="CDD" id="cd00586">
    <property type="entry name" value="4HBT"/>
    <property type="match status" value="1"/>
</dbReference>
<dbReference type="Gene3D" id="3.10.129.10">
    <property type="entry name" value="Hotdog Thioesterase"/>
    <property type="match status" value="1"/>
</dbReference>
<dbReference type="RefSeq" id="WP_380633609.1">
    <property type="nucleotide sequence ID" value="NZ_JBHSQO010000004.1"/>
</dbReference>
<dbReference type="InterPro" id="IPR006683">
    <property type="entry name" value="Thioestr_dom"/>
</dbReference>
<keyword evidence="6" id="KW-1185">Reference proteome</keyword>
<accession>A0ABW1P156</accession>
<feature type="compositionally biased region" description="Basic and acidic residues" evidence="3">
    <location>
        <begin position="127"/>
        <end position="137"/>
    </location>
</feature>